<dbReference type="GO" id="GO:0009055">
    <property type="term" value="F:electron transfer activity"/>
    <property type="evidence" value="ECO:0007669"/>
    <property type="project" value="InterPro"/>
</dbReference>
<keyword evidence="2 4" id="KW-0479">Metal-binding</keyword>
<evidence type="ECO:0000259" key="5">
    <source>
        <dbReference type="PROSITE" id="PS51007"/>
    </source>
</evidence>
<dbReference type="GO" id="GO:0046872">
    <property type="term" value="F:metal ion binding"/>
    <property type="evidence" value="ECO:0007669"/>
    <property type="project" value="UniProtKB-KW"/>
</dbReference>
<dbReference type="Pfam" id="PF13442">
    <property type="entry name" value="Cytochrome_CBB3"/>
    <property type="match status" value="1"/>
</dbReference>
<keyword evidence="1 4" id="KW-0349">Heme</keyword>
<dbReference type="EMBL" id="FTOH01000002">
    <property type="protein sequence ID" value="SIS53313.1"/>
    <property type="molecule type" value="Genomic_DNA"/>
</dbReference>
<evidence type="ECO:0000256" key="4">
    <source>
        <dbReference type="PROSITE-ProRule" id="PRU00433"/>
    </source>
</evidence>
<evidence type="ECO:0000256" key="2">
    <source>
        <dbReference type="ARBA" id="ARBA00022723"/>
    </source>
</evidence>
<name>A0A1N7JVF2_9GAMM</name>
<dbReference type="GO" id="GO:0020037">
    <property type="term" value="F:heme binding"/>
    <property type="evidence" value="ECO:0007669"/>
    <property type="project" value="InterPro"/>
</dbReference>
<dbReference type="InterPro" id="IPR009056">
    <property type="entry name" value="Cyt_c-like_dom"/>
</dbReference>
<dbReference type="STRING" id="484498.SAMN05421686_102209"/>
<sequence length="759" mass="84427">MNLLKLLAVGMAILWLVGCDKNYSGELADDGYNAAGHAHYQQMCASCHGLDGNGTSVGPSLVGCATCSSFSVLTDEISRTMPIGDVEACVDDCASDTAEYILYAFNGQNLADALATIQGVENQSAALTLRKASLQLVGRLPTGTELAQVAESADTGLSTSLDAMHLEPGFYDSLMSFFNEQLLTDKYLTSNLNEGGINLLDSDDYPNRKWYDNVYAGDEQSSIRRCVRTVTNDSVAREPLELIRYAAMNDLPHTLYMTADFMMVNWYSQQVYEAELVESGEFRQLAEPVCDENGVQINYDPSDFRPARVTKQLEYELGGIPHAGVLTSPMFLNRYPTTRTNRNRHRARIVFDYFLDTDILAIEGDRPEDGIGSGVSNPTLLDPACYACHQVMDPVSSSFQHWTDRGRYIVTGSSSVNDWDGSDIEPPGLGGKQAPLSGSEGQFRTLLQWLGSEIAADPRFARATVRTLYEGMIGQEVLPAPPADASDDEKLAYNSQRAILNSVADAMVADGWDIKAAVKALIMSPYYRAASVNAEELAVNDHIGASQFISPEQMQTKLQAIFGFGWDELRWEDNRIMYGGMDSDSVTERIREPGGLIIAIQNRMATEMACRSTAYDFLNASSQRRLFPHVEIETLPFDLEGAANPSAVDRIKENIRYLHWVLLGEDISAGSVEEQATYDLFLAVLNEGQNMLANREQYDPQPSNWLEWECRARWLRQADGRTDGDLPSEERIEQDEYYSIRAWMAVLTYLMSDYRFVYE</sequence>
<dbReference type="Proteomes" id="UP000185639">
    <property type="component" value="Unassembled WGS sequence"/>
</dbReference>
<dbReference type="RefSeq" id="WP_076514354.1">
    <property type="nucleotide sequence ID" value="NZ_FTOH01000002.1"/>
</dbReference>
<accession>A0A1N7JVF2</accession>
<evidence type="ECO:0000256" key="3">
    <source>
        <dbReference type="ARBA" id="ARBA00023004"/>
    </source>
</evidence>
<dbReference type="SUPFAM" id="SSF46626">
    <property type="entry name" value="Cytochrome c"/>
    <property type="match status" value="1"/>
</dbReference>
<evidence type="ECO:0000313" key="6">
    <source>
        <dbReference type="EMBL" id="SIS53313.1"/>
    </source>
</evidence>
<keyword evidence="7" id="KW-1185">Reference proteome</keyword>
<feature type="domain" description="Cytochrome c" evidence="5">
    <location>
        <begin position="31"/>
        <end position="105"/>
    </location>
</feature>
<evidence type="ECO:0000313" key="7">
    <source>
        <dbReference type="Proteomes" id="UP000185639"/>
    </source>
</evidence>
<dbReference type="PROSITE" id="PS51257">
    <property type="entry name" value="PROKAR_LIPOPROTEIN"/>
    <property type="match status" value="1"/>
</dbReference>
<reference evidence="7" key="1">
    <citation type="submission" date="2017-01" db="EMBL/GenBank/DDBJ databases">
        <authorList>
            <person name="Varghese N."/>
            <person name="Submissions S."/>
        </authorList>
    </citation>
    <scope>NUCLEOTIDE SEQUENCE [LARGE SCALE GENOMIC DNA]</scope>
    <source>
        <strain evidence="7">DSM 24913</strain>
    </source>
</reference>
<protein>
    <recommendedName>
        <fullName evidence="5">Cytochrome c domain-containing protein</fullName>
    </recommendedName>
</protein>
<dbReference type="InterPro" id="IPR036909">
    <property type="entry name" value="Cyt_c-like_dom_sf"/>
</dbReference>
<dbReference type="Gene3D" id="1.10.760.10">
    <property type="entry name" value="Cytochrome c-like domain"/>
    <property type="match status" value="1"/>
</dbReference>
<dbReference type="PROSITE" id="PS51007">
    <property type="entry name" value="CYTC"/>
    <property type="match status" value="1"/>
</dbReference>
<proteinExistence type="predicted"/>
<gene>
    <name evidence="6" type="ORF">SAMN05421686_102209</name>
</gene>
<keyword evidence="3 4" id="KW-0408">Iron</keyword>
<evidence type="ECO:0000256" key="1">
    <source>
        <dbReference type="ARBA" id="ARBA00022617"/>
    </source>
</evidence>
<dbReference type="AlphaFoldDB" id="A0A1N7JVF2"/>
<organism evidence="6 7">
    <name type="scientific">Thalassolituus maritimus</name>
    <dbReference type="NCBI Taxonomy" id="484498"/>
    <lineage>
        <taxon>Bacteria</taxon>
        <taxon>Pseudomonadati</taxon>
        <taxon>Pseudomonadota</taxon>
        <taxon>Gammaproteobacteria</taxon>
        <taxon>Oceanospirillales</taxon>
        <taxon>Oceanospirillaceae</taxon>
        <taxon>Thalassolituus</taxon>
    </lineage>
</organism>